<evidence type="ECO:0000256" key="1">
    <source>
        <dbReference type="ARBA" id="ARBA00022679"/>
    </source>
</evidence>
<dbReference type="RefSeq" id="WP_315623977.1">
    <property type="nucleotide sequence ID" value="NZ_JAUHMF010000001.1"/>
</dbReference>
<evidence type="ECO:0000256" key="2">
    <source>
        <dbReference type="ARBA" id="ARBA00022777"/>
    </source>
</evidence>
<feature type="domain" description="Carbohydrate kinase PfkB" evidence="3">
    <location>
        <begin position="192"/>
        <end position="311"/>
    </location>
</feature>
<dbReference type="InterPro" id="IPR002173">
    <property type="entry name" value="Carboh/pur_kinase_PfkB_CS"/>
</dbReference>
<dbReference type="PANTHER" id="PTHR47098:SF2">
    <property type="entry name" value="PROTEIN MAK32"/>
    <property type="match status" value="1"/>
</dbReference>
<keyword evidence="2 4" id="KW-0418">Kinase</keyword>
<protein>
    <submittedName>
        <fullName evidence="4">Carbohydrate kinase family protein</fullName>
    </submittedName>
</protein>
<dbReference type="Proteomes" id="UP001254165">
    <property type="component" value="Unassembled WGS sequence"/>
</dbReference>
<name>A0ABU3NKH7_9CHLR</name>
<dbReference type="SUPFAM" id="SSF53613">
    <property type="entry name" value="Ribokinase-like"/>
    <property type="match status" value="1"/>
</dbReference>
<dbReference type="GO" id="GO:0016301">
    <property type="term" value="F:kinase activity"/>
    <property type="evidence" value="ECO:0007669"/>
    <property type="project" value="UniProtKB-KW"/>
</dbReference>
<evidence type="ECO:0000313" key="4">
    <source>
        <dbReference type="EMBL" id="MDT8897324.1"/>
    </source>
</evidence>
<dbReference type="PANTHER" id="PTHR47098">
    <property type="entry name" value="PROTEIN MAK32"/>
    <property type="match status" value="1"/>
</dbReference>
<keyword evidence="5" id="KW-1185">Reference proteome</keyword>
<comment type="caution">
    <text evidence="4">The sequence shown here is derived from an EMBL/GenBank/DDBJ whole genome shotgun (WGS) entry which is preliminary data.</text>
</comment>
<organism evidence="4 5">
    <name type="scientific">Thermanaerothrix solaris</name>
    <dbReference type="NCBI Taxonomy" id="3058434"/>
    <lineage>
        <taxon>Bacteria</taxon>
        <taxon>Bacillati</taxon>
        <taxon>Chloroflexota</taxon>
        <taxon>Anaerolineae</taxon>
        <taxon>Anaerolineales</taxon>
        <taxon>Anaerolineaceae</taxon>
        <taxon>Thermanaerothrix</taxon>
    </lineage>
</organism>
<accession>A0ABU3NKH7</accession>
<reference evidence="4 5" key="1">
    <citation type="submission" date="2023-07" db="EMBL/GenBank/DDBJ databases">
        <title>Novel species of Thermanaerothrix with wide hydrolytic capabilities.</title>
        <authorList>
            <person name="Zayulina K.S."/>
            <person name="Podosokorskaya O.A."/>
            <person name="Elcheninov A.G."/>
        </authorList>
    </citation>
    <scope>NUCLEOTIDE SEQUENCE [LARGE SCALE GENOMIC DNA]</scope>
    <source>
        <strain evidence="4 5">4228-RoL</strain>
    </source>
</reference>
<keyword evidence="1" id="KW-0808">Transferase</keyword>
<dbReference type="InterPro" id="IPR011611">
    <property type="entry name" value="PfkB_dom"/>
</dbReference>
<dbReference type="Gene3D" id="3.40.1190.20">
    <property type="match status" value="1"/>
</dbReference>
<proteinExistence type="predicted"/>
<dbReference type="InterPro" id="IPR029056">
    <property type="entry name" value="Ribokinase-like"/>
</dbReference>
<evidence type="ECO:0000259" key="3">
    <source>
        <dbReference type="Pfam" id="PF00294"/>
    </source>
</evidence>
<dbReference type="EMBL" id="JAUHMF010000001">
    <property type="protein sequence ID" value="MDT8897324.1"/>
    <property type="molecule type" value="Genomic_DNA"/>
</dbReference>
<dbReference type="Pfam" id="PF00294">
    <property type="entry name" value="PfkB"/>
    <property type="match status" value="1"/>
</dbReference>
<evidence type="ECO:0000313" key="5">
    <source>
        <dbReference type="Proteomes" id="UP001254165"/>
    </source>
</evidence>
<dbReference type="PROSITE" id="PS00584">
    <property type="entry name" value="PFKB_KINASES_2"/>
    <property type="match status" value="1"/>
</dbReference>
<gene>
    <name evidence="4" type="ORF">QYE77_03525</name>
</gene>
<sequence length="336" mass="37108">MESHYLRYVIAGRLQRDFILPLEGKPALDVPGGSALYAAVGVLIWDKDIGLISRVGEDYPQEWLDEFTERGLDVQGVRILPQALDLRRVICSADESEGVSNPMRWFAQRGIPIPKALLGYTPSTEGHNHHEEPTPLTLRLNDIPQSYLEATAAHLAPMDYLSHSLLPSALRKGNITTITLDPGSAYMHPALWERIPSLIRDLTAFLVAEDDLRRLFQGRSTDLWEMAEGIAAYGCDFVVVKRGEVGQYLYDRVSQKRWTIPAYPARVVDPTGAGDAFCGGFLAGYRQTYDPLEAVLFGNISASLVIEGSGPFYALDALPGLARARLDVLRDAVSVL</sequence>